<dbReference type="InterPro" id="IPR003702">
    <property type="entry name" value="ActCoA_hydro_N"/>
</dbReference>
<dbReference type="PANTHER" id="PTHR21432:SF20">
    <property type="entry name" value="ACETYL-COA HYDROLASE"/>
    <property type="match status" value="1"/>
</dbReference>
<dbReference type="InterPro" id="IPR026888">
    <property type="entry name" value="AcetylCoA_hyd_C"/>
</dbReference>
<dbReference type="InterPro" id="IPR037171">
    <property type="entry name" value="NagB/RpiA_transferase-like"/>
</dbReference>
<dbReference type="Gene3D" id="3.30.750.70">
    <property type="entry name" value="4-hydroxybutyrate coenzyme like domains"/>
    <property type="match status" value="1"/>
</dbReference>
<evidence type="ECO:0000256" key="1">
    <source>
        <dbReference type="ARBA" id="ARBA00009632"/>
    </source>
</evidence>
<feature type="domain" description="Acetyl-CoA hydrolase/transferase C-terminal" evidence="4">
    <location>
        <begin position="248"/>
        <end position="396"/>
    </location>
</feature>
<sequence length="409" mass="41845">MIDLREFVRPGDTVAWGQAGGEPRALIGALLAQAPGLGGVTAFVGMTFDDRLAAAPGVTLRSYGALGVLAGGPVRVLRCHMSSLPGLIRSGRQPVDVAFCQVSPADADGYHGLGVSVDYLMAAVGAARVVLAEVDPRVPVTHGPGRVHGSVFTATVATDRGPTPVPDRPVGEIEARIAAHVAALVPDGAVLQLGVGGLATAVAGALRGHRGLRVHSGLIGDWLVDLDESGALVTGDGPPAVVAGTALGTDRLYRYLDRNPRVEMRPVEQVHPAAVTAALPRFAAVNQALQVDLDGQVGAESVAGRYLGAVGGQVDFLRGAAASIGGVAIVALPSVTTRGASRIVERLDGPVTTSATDVGWVVTEHGAVDLRGLSRSERARAVRTVADPSHRPRLGEVVSTRCPTTATTS</sequence>
<dbReference type="RefSeq" id="WP_185717145.1">
    <property type="nucleotide sequence ID" value="NZ_BAAAWI010000001.1"/>
</dbReference>
<dbReference type="Gene3D" id="3.40.1080.10">
    <property type="entry name" value="Glutaconate Coenzyme A-transferase"/>
    <property type="match status" value="1"/>
</dbReference>
<dbReference type="SUPFAM" id="SSF100950">
    <property type="entry name" value="NagB/RpiA/CoA transferase-like"/>
    <property type="match status" value="2"/>
</dbReference>
<feature type="domain" description="Acetyl-CoA hydrolase/transferase N-terminal" evidence="3">
    <location>
        <begin position="75"/>
        <end position="144"/>
    </location>
</feature>
<dbReference type="AlphaFoldDB" id="A0A7G7MC72"/>
<evidence type="ECO:0000259" key="3">
    <source>
        <dbReference type="Pfam" id="PF02550"/>
    </source>
</evidence>
<dbReference type="Pfam" id="PF13336">
    <property type="entry name" value="AcetylCoA_hyd_C"/>
    <property type="match status" value="1"/>
</dbReference>
<dbReference type="KEGG" id="ppel:H6H00_19320"/>
<dbReference type="GO" id="GO:0006083">
    <property type="term" value="P:acetate metabolic process"/>
    <property type="evidence" value="ECO:0007669"/>
    <property type="project" value="InterPro"/>
</dbReference>
<reference evidence="5 6" key="1">
    <citation type="submission" date="2020-08" db="EMBL/GenBank/DDBJ databases">
        <authorList>
            <person name="Mo P."/>
        </authorList>
    </citation>
    <scope>NUCLEOTIDE SEQUENCE [LARGE SCALE GENOMIC DNA]</scope>
    <source>
        <strain evidence="5 6">CGMCC 4.1532</strain>
    </source>
</reference>
<dbReference type="GO" id="GO:0016787">
    <property type="term" value="F:hydrolase activity"/>
    <property type="evidence" value="ECO:0007669"/>
    <property type="project" value="UniProtKB-KW"/>
</dbReference>
<keyword evidence="6" id="KW-1185">Reference proteome</keyword>
<dbReference type="Proteomes" id="UP000515728">
    <property type="component" value="Chromosome"/>
</dbReference>
<proteinExistence type="inferred from homology"/>
<dbReference type="Pfam" id="PF02550">
    <property type="entry name" value="AcetylCoA_hydro"/>
    <property type="match status" value="1"/>
</dbReference>
<dbReference type="InterPro" id="IPR046433">
    <property type="entry name" value="ActCoA_hydro"/>
</dbReference>
<dbReference type="GO" id="GO:0008775">
    <property type="term" value="F:acetate CoA-transferase activity"/>
    <property type="evidence" value="ECO:0007669"/>
    <property type="project" value="InterPro"/>
</dbReference>
<keyword evidence="5" id="KW-0378">Hydrolase</keyword>
<dbReference type="InterPro" id="IPR038460">
    <property type="entry name" value="AcetylCoA_hyd_C_sf"/>
</dbReference>
<organism evidence="5 6">
    <name type="scientific">Pseudonocardia petroleophila</name>
    <dbReference type="NCBI Taxonomy" id="37331"/>
    <lineage>
        <taxon>Bacteria</taxon>
        <taxon>Bacillati</taxon>
        <taxon>Actinomycetota</taxon>
        <taxon>Actinomycetes</taxon>
        <taxon>Pseudonocardiales</taxon>
        <taxon>Pseudonocardiaceae</taxon>
        <taxon>Pseudonocardia</taxon>
    </lineage>
</organism>
<protein>
    <submittedName>
        <fullName evidence="5">Acetyl-CoA hydrolase/transferase family protein</fullName>
    </submittedName>
</protein>
<evidence type="ECO:0000313" key="5">
    <source>
        <dbReference type="EMBL" id="QNG50383.1"/>
    </source>
</evidence>
<evidence type="ECO:0000259" key="4">
    <source>
        <dbReference type="Pfam" id="PF13336"/>
    </source>
</evidence>
<gene>
    <name evidence="5" type="ORF">H6H00_19320</name>
</gene>
<dbReference type="EMBL" id="CP060131">
    <property type="protein sequence ID" value="QNG50383.1"/>
    <property type="molecule type" value="Genomic_DNA"/>
</dbReference>
<dbReference type="PANTHER" id="PTHR21432">
    <property type="entry name" value="ACETYL-COA HYDROLASE-RELATED"/>
    <property type="match status" value="1"/>
</dbReference>
<dbReference type="Gene3D" id="3.40.1080.20">
    <property type="entry name" value="Acetyl-CoA hydrolase/transferase C-terminal domain"/>
    <property type="match status" value="1"/>
</dbReference>
<evidence type="ECO:0000313" key="6">
    <source>
        <dbReference type="Proteomes" id="UP000515728"/>
    </source>
</evidence>
<name>A0A7G7MC72_9PSEU</name>
<accession>A0A7G7MC72</accession>
<comment type="similarity">
    <text evidence="1">Belongs to the acetyl-CoA hydrolase/transferase family.</text>
</comment>
<keyword evidence="2" id="KW-0808">Transferase</keyword>
<evidence type="ECO:0000256" key="2">
    <source>
        <dbReference type="ARBA" id="ARBA00022679"/>
    </source>
</evidence>